<accession>A0A504YLQ5</accession>
<proteinExistence type="predicted"/>
<name>A0A504YLQ5_FASGI</name>
<organism evidence="1 2">
    <name type="scientific">Fasciola gigantica</name>
    <name type="common">Giant liver fluke</name>
    <dbReference type="NCBI Taxonomy" id="46835"/>
    <lineage>
        <taxon>Eukaryota</taxon>
        <taxon>Metazoa</taxon>
        <taxon>Spiralia</taxon>
        <taxon>Lophotrochozoa</taxon>
        <taxon>Platyhelminthes</taxon>
        <taxon>Trematoda</taxon>
        <taxon>Digenea</taxon>
        <taxon>Plagiorchiida</taxon>
        <taxon>Echinostomata</taxon>
        <taxon>Echinostomatoidea</taxon>
        <taxon>Fasciolidae</taxon>
        <taxon>Fasciola</taxon>
    </lineage>
</organism>
<keyword evidence="2" id="KW-1185">Reference proteome</keyword>
<evidence type="ECO:0000313" key="2">
    <source>
        <dbReference type="Proteomes" id="UP000316759"/>
    </source>
</evidence>
<evidence type="ECO:0000313" key="1">
    <source>
        <dbReference type="EMBL" id="TPP62184.1"/>
    </source>
</evidence>
<dbReference type="AlphaFoldDB" id="A0A504YLQ5"/>
<comment type="caution">
    <text evidence="1">The sequence shown here is derived from an EMBL/GenBank/DDBJ whole genome shotgun (WGS) entry which is preliminary data.</text>
</comment>
<dbReference type="Proteomes" id="UP000316759">
    <property type="component" value="Unassembled WGS sequence"/>
</dbReference>
<dbReference type="EMBL" id="SUNJ01007209">
    <property type="protein sequence ID" value="TPP62184.1"/>
    <property type="molecule type" value="Genomic_DNA"/>
</dbReference>
<sequence length="120" mass="12547">MTPVAPLRRLIARDEVEGAMHNNLSYPFADSVAVTRPYSLPLSPHPPPSVHHPSYHQQHQFFAALTAAAAVASAAAAAAATNQDGTIPGRPQFYASSVPSSPAAMLAHTELTVSESLHGA</sequence>
<protein>
    <submittedName>
        <fullName evidence="1">Uncharacterized protein</fullName>
    </submittedName>
</protein>
<gene>
    <name evidence="1" type="ORF">FGIG_11423</name>
</gene>
<reference evidence="1 2" key="1">
    <citation type="submission" date="2019-04" db="EMBL/GenBank/DDBJ databases">
        <title>Annotation for the trematode Fasciola gigantica.</title>
        <authorList>
            <person name="Choi Y.-J."/>
        </authorList>
    </citation>
    <scope>NUCLEOTIDE SEQUENCE [LARGE SCALE GENOMIC DNA]</scope>
    <source>
        <strain evidence="1">Uganda_cow_1</strain>
    </source>
</reference>